<dbReference type="EMBL" id="BRPK01000015">
    <property type="protein sequence ID" value="GLB43901.1"/>
    <property type="molecule type" value="Genomic_DNA"/>
</dbReference>
<dbReference type="AlphaFoldDB" id="A0A9P3UV86"/>
<dbReference type="Proteomes" id="UP001063166">
    <property type="component" value="Unassembled WGS sequence"/>
</dbReference>
<accession>A0A9P3UV86</accession>
<proteinExistence type="predicted"/>
<organism evidence="1 2">
    <name type="scientific">Lyophyllum shimeji</name>
    <name type="common">Hon-shimeji</name>
    <name type="synonym">Tricholoma shimeji</name>
    <dbReference type="NCBI Taxonomy" id="47721"/>
    <lineage>
        <taxon>Eukaryota</taxon>
        <taxon>Fungi</taxon>
        <taxon>Dikarya</taxon>
        <taxon>Basidiomycota</taxon>
        <taxon>Agaricomycotina</taxon>
        <taxon>Agaricomycetes</taxon>
        <taxon>Agaricomycetidae</taxon>
        <taxon>Agaricales</taxon>
        <taxon>Tricholomatineae</taxon>
        <taxon>Lyophyllaceae</taxon>
        <taxon>Lyophyllum</taxon>
    </lineage>
</organism>
<reference evidence="1" key="1">
    <citation type="submission" date="2022-07" db="EMBL/GenBank/DDBJ databases">
        <title>The genome of Lyophyllum shimeji provides insight into the initial evolution of ectomycorrhizal fungal genome.</title>
        <authorList>
            <person name="Kobayashi Y."/>
            <person name="Shibata T."/>
            <person name="Hirakawa H."/>
            <person name="Shigenobu S."/>
            <person name="Nishiyama T."/>
            <person name="Yamada A."/>
            <person name="Hasebe M."/>
            <person name="Kawaguchi M."/>
        </authorList>
    </citation>
    <scope>NUCLEOTIDE SEQUENCE</scope>
    <source>
        <strain evidence="1">AT787</strain>
    </source>
</reference>
<comment type="caution">
    <text evidence="1">The sequence shown here is derived from an EMBL/GenBank/DDBJ whole genome shotgun (WGS) entry which is preliminary data.</text>
</comment>
<evidence type="ECO:0000313" key="1">
    <source>
        <dbReference type="EMBL" id="GLB43901.1"/>
    </source>
</evidence>
<evidence type="ECO:0000313" key="2">
    <source>
        <dbReference type="Proteomes" id="UP001063166"/>
    </source>
</evidence>
<protein>
    <submittedName>
        <fullName evidence="1">Uncharacterized protein</fullName>
    </submittedName>
</protein>
<keyword evidence="2" id="KW-1185">Reference proteome</keyword>
<name>A0A9P3UV86_LYOSH</name>
<gene>
    <name evidence="1" type="ORF">LshimejAT787_1500850</name>
</gene>
<sequence length="148" mass="16524">MRRSYFKTRTMIHGKWRRKSLLIFFPSGPSSYELEESVTRFWFAGHVMCPNEVGLDHVITVVITGVFNTFFHPSHCPVANFPFAASLTAPSIFSTSPSRTRPDKTHRSGIETPGCTHFFVNARIMGLFAAFHAIPQATNTQGCAGSKK</sequence>